<evidence type="ECO:0000313" key="4">
    <source>
        <dbReference type="Proteomes" id="UP000184245"/>
    </source>
</evidence>
<evidence type="ECO:0000259" key="2">
    <source>
        <dbReference type="Pfam" id="PF01471"/>
    </source>
</evidence>
<dbReference type="Gene3D" id="1.10.101.10">
    <property type="entry name" value="PGBD-like superfamily/PGBD"/>
    <property type="match status" value="2"/>
</dbReference>
<dbReference type="InterPro" id="IPR036365">
    <property type="entry name" value="PGBD-like_sf"/>
</dbReference>
<proteinExistence type="inferred from homology"/>
<dbReference type="Pfam" id="PF01183">
    <property type="entry name" value="Glyco_hydro_25"/>
    <property type="match status" value="1"/>
</dbReference>
<dbReference type="InterPro" id="IPR002053">
    <property type="entry name" value="Glyco_hydro_25"/>
</dbReference>
<dbReference type="EMBL" id="FQVI01000005">
    <property type="protein sequence ID" value="SHE73681.1"/>
    <property type="molecule type" value="Genomic_DNA"/>
</dbReference>
<comment type="similarity">
    <text evidence="1">Belongs to the glycosyl hydrolase 25 family.</text>
</comment>
<dbReference type="PROSITE" id="PS51904">
    <property type="entry name" value="GLYCOSYL_HYDROL_F25_2"/>
    <property type="match status" value="1"/>
</dbReference>
<sequence>MIVRGVDVSYHQGAVDWKKVKASGIRFAMLRAGFGKNNIDKQFCANAKGCQNAGIPFGAYWFSYAYTADMARREAQYCIQALRPYEIKYPVSFDLEYDTVSYARKHGVTITRTLATDMAVAFCEEVERMGYMGMNYANLDYMRTMFFNVPYDLWFARYSAEPGRNDMAIWQYSSAGAVPGIKGRVDMNYCYKDFIGGESVSMKSIIQNGDIGRQVGQIQEILKKQGWTDGDGRSLQIDDAFGECTKQALIKAQNYYEIAADGIWGPECDSIIPQHWIYRLQFAVGAGLDGIPGPETLSHTPTISRFINQTHKAVRMVQERLSALGFPMGNVDGIAGPKFELGVKQYQKQKVGLKLPDGELTGGKNTWRFLLGL</sequence>
<evidence type="ECO:0000256" key="1">
    <source>
        <dbReference type="ARBA" id="ARBA00010646"/>
    </source>
</evidence>
<accession>A0A1M4VXF4</accession>
<gene>
    <name evidence="3" type="ORF">SAMN02745158_01380</name>
</gene>
<feature type="domain" description="Peptidoglycan binding-like" evidence="2">
    <location>
        <begin position="311"/>
        <end position="367"/>
    </location>
</feature>
<dbReference type="RefSeq" id="WP_072850256.1">
    <property type="nucleotide sequence ID" value="NZ_FQVI01000005.1"/>
</dbReference>
<keyword evidence="4" id="KW-1185">Reference proteome</keyword>
<dbReference type="GO" id="GO:0009253">
    <property type="term" value="P:peptidoglycan catabolic process"/>
    <property type="evidence" value="ECO:0007669"/>
    <property type="project" value="InterPro"/>
</dbReference>
<feature type="domain" description="Peptidoglycan binding-like" evidence="2">
    <location>
        <begin position="213"/>
        <end position="267"/>
    </location>
</feature>
<dbReference type="Proteomes" id="UP000184245">
    <property type="component" value="Unassembled WGS sequence"/>
</dbReference>
<dbReference type="SUPFAM" id="SSF47090">
    <property type="entry name" value="PGBD-like"/>
    <property type="match status" value="2"/>
</dbReference>
<dbReference type="Pfam" id="PF01471">
    <property type="entry name" value="PG_binding_1"/>
    <property type="match status" value="2"/>
</dbReference>
<dbReference type="InterPro" id="IPR002477">
    <property type="entry name" value="Peptidoglycan-bd-like"/>
</dbReference>
<dbReference type="InterPro" id="IPR017853">
    <property type="entry name" value="GH"/>
</dbReference>
<dbReference type="PANTHER" id="PTHR34135">
    <property type="entry name" value="LYSOZYME"/>
    <property type="match status" value="1"/>
</dbReference>
<dbReference type="GO" id="GO:0016052">
    <property type="term" value="P:carbohydrate catabolic process"/>
    <property type="evidence" value="ECO:0007669"/>
    <property type="project" value="TreeGrafter"/>
</dbReference>
<dbReference type="OrthoDB" id="9800780at2"/>
<dbReference type="InterPro" id="IPR036366">
    <property type="entry name" value="PGBDSf"/>
</dbReference>
<dbReference type="GO" id="GO:0003796">
    <property type="term" value="F:lysozyme activity"/>
    <property type="evidence" value="ECO:0007669"/>
    <property type="project" value="InterPro"/>
</dbReference>
<reference evidence="3 4" key="1">
    <citation type="submission" date="2016-11" db="EMBL/GenBank/DDBJ databases">
        <authorList>
            <person name="Jaros S."/>
            <person name="Januszkiewicz K."/>
            <person name="Wedrychowicz H."/>
        </authorList>
    </citation>
    <scope>NUCLEOTIDE SEQUENCE [LARGE SCALE GENOMIC DNA]</scope>
    <source>
        <strain evidence="3 4">DSM 17459</strain>
    </source>
</reference>
<dbReference type="SUPFAM" id="SSF51445">
    <property type="entry name" value="(Trans)glycosidases"/>
    <property type="match status" value="1"/>
</dbReference>
<dbReference type="CDD" id="cd06414">
    <property type="entry name" value="GH25_LytC-like"/>
    <property type="match status" value="1"/>
</dbReference>
<organism evidence="3 4">
    <name type="scientific">Lactonifactor longoviformis DSM 17459</name>
    <dbReference type="NCBI Taxonomy" id="1122155"/>
    <lineage>
        <taxon>Bacteria</taxon>
        <taxon>Bacillati</taxon>
        <taxon>Bacillota</taxon>
        <taxon>Clostridia</taxon>
        <taxon>Eubacteriales</taxon>
        <taxon>Clostridiaceae</taxon>
        <taxon>Lactonifactor</taxon>
    </lineage>
</organism>
<dbReference type="GO" id="GO:0016998">
    <property type="term" value="P:cell wall macromolecule catabolic process"/>
    <property type="evidence" value="ECO:0007669"/>
    <property type="project" value="InterPro"/>
</dbReference>
<dbReference type="AlphaFoldDB" id="A0A1M4VXF4"/>
<protein>
    <submittedName>
        <fullName evidence="3">Lyzozyme M1 (1,4-beta-N-acetylmuramidase), GH25 family</fullName>
    </submittedName>
</protein>
<evidence type="ECO:0000313" key="3">
    <source>
        <dbReference type="EMBL" id="SHE73681.1"/>
    </source>
</evidence>
<dbReference type="STRING" id="1122155.SAMN02745158_01380"/>
<dbReference type="PANTHER" id="PTHR34135:SF2">
    <property type="entry name" value="LYSOZYME"/>
    <property type="match status" value="1"/>
</dbReference>
<dbReference type="Gene3D" id="3.20.20.80">
    <property type="entry name" value="Glycosidases"/>
    <property type="match status" value="1"/>
</dbReference>
<name>A0A1M4VXF4_9CLOT</name>